<dbReference type="InterPro" id="IPR027417">
    <property type="entry name" value="P-loop_NTPase"/>
</dbReference>
<dbReference type="PIRSF" id="PIRSF015617">
    <property type="entry name" value="Adensltrnsf_CobA"/>
    <property type="match status" value="1"/>
</dbReference>
<dbReference type="RefSeq" id="WP_012813523.1">
    <property type="nucleotide sequence ID" value="NC_013216.1"/>
</dbReference>
<gene>
    <name evidence="1" type="ordered locus">Dtox_0108</name>
</gene>
<reference evidence="1 2" key="1">
    <citation type="journal article" date="2009" name="Stand. Genomic Sci.">
        <title>Complete genome sequence of Desulfotomaculum acetoxidans type strain (5575).</title>
        <authorList>
            <person name="Spring S."/>
            <person name="Lapidus A."/>
            <person name="Schroder M."/>
            <person name="Gleim D."/>
            <person name="Sims D."/>
            <person name="Meincke L."/>
            <person name="Glavina Del Rio T."/>
            <person name="Tice H."/>
            <person name="Copeland A."/>
            <person name="Cheng J.F."/>
            <person name="Lucas S."/>
            <person name="Chen F."/>
            <person name="Nolan M."/>
            <person name="Bruce D."/>
            <person name="Goodwin L."/>
            <person name="Pitluck S."/>
            <person name="Ivanova N."/>
            <person name="Mavromatis K."/>
            <person name="Mikhailova N."/>
            <person name="Pati A."/>
            <person name="Chen A."/>
            <person name="Palaniappan K."/>
            <person name="Land M."/>
            <person name="Hauser L."/>
            <person name="Chang Y.J."/>
            <person name="Jeffries C.D."/>
            <person name="Chain P."/>
            <person name="Saunders E."/>
            <person name="Brettin T."/>
            <person name="Detter J.C."/>
            <person name="Goker M."/>
            <person name="Bristow J."/>
            <person name="Eisen J.A."/>
            <person name="Markowitz V."/>
            <person name="Hugenholtz P."/>
            <person name="Kyrpides N.C."/>
            <person name="Klenk H.P."/>
            <person name="Han C."/>
        </authorList>
    </citation>
    <scope>NUCLEOTIDE SEQUENCE [LARGE SCALE GENOMIC DNA]</scope>
    <source>
        <strain evidence="2">ATCC 49208 / DSM 771 / VKM B-1644</strain>
    </source>
</reference>
<evidence type="ECO:0000313" key="1">
    <source>
        <dbReference type="EMBL" id="ACV61071.1"/>
    </source>
</evidence>
<dbReference type="NCBIfam" id="TIGR00708">
    <property type="entry name" value="cobA"/>
    <property type="match status" value="1"/>
</dbReference>
<dbReference type="Proteomes" id="UP000002217">
    <property type="component" value="Chromosome"/>
</dbReference>
<dbReference type="AlphaFoldDB" id="C8W2R5"/>
<dbReference type="EC" id="2.5.1.17" evidence="1"/>
<keyword evidence="2" id="KW-1185">Reference proteome</keyword>
<dbReference type="PANTHER" id="PTHR46638:SF1">
    <property type="entry name" value="CORRINOID ADENOSYLTRANSFERASE"/>
    <property type="match status" value="1"/>
</dbReference>
<dbReference type="GO" id="GO:0008817">
    <property type="term" value="F:corrinoid adenosyltransferase activity"/>
    <property type="evidence" value="ECO:0007669"/>
    <property type="project" value="UniProtKB-EC"/>
</dbReference>
<proteinExistence type="predicted"/>
<organism evidence="1 2">
    <name type="scientific">Desulfofarcimen acetoxidans (strain ATCC 49208 / DSM 771 / KCTC 5769 / VKM B-1644 / 5575)</name>
    <name type="common">Desulfotomaculum acetoxidans</name>
    <dbReference type="NCBI Taxonomy" id="485916"/>
    <lineage>
        <taxon>Bacteria</taxon>
        <taxon>Bacillati</taxon>
        <taxon>Bacillota</taxon>
        <taxon>Clostridia</taxon>
        <taxon>Eubacteriales</taxon>
        <taxon>Peptococcaceae</taxon>
        <taxon>Desulfofarcimen</taxon>
    </lineage>
</organism>
<dbReference type="InterPro" id="IPR003724">
    <property type="entry name" value="CblAdoTrfase_CobA"/>
</dbReference>
<dbReference type="GO" id="GO:0009236">
    <property type="term" value="P:cobalamin biosynthetic process"/>
    <property type="evidence" value="ECO:0007669"/>
    <property type="project" value="InterPro"/>
</dbReference>
<dbReference type="OrthoDB" id="9810309at2"/>
<dbReference type="STRING" id="485916.Dtox_0108"/>
<dbReference type="eggNOG" id="COG2109">
    <property type="taxonomic scope" value="Bacteria"/>
</dbReference>
<dbReference type="KEGG" id="dae:Dtox_0108"/>
<dbReference type="EMBL" id="CP001720">
    <property type="protein sequence ID" value="ACV61071.1"/>
    <property type="molecule type" value="Genomic_DNA"/>
</dbReference>
<dbReference type="Gene3D" id="3.40.50.300">
    <property type="entry name" value="P-loop containing nucleotide triphosphate hydrolases"/>
    <property type="match status" value="1"/>
</dbReference>
<dbReference type="Pfam" id="PF02572">
    <property type="entry name" value="CobA_CobO_BtuR"/>
    <property type="match status" value="1"/>
</dbReference>
<sequence length="179" mass="20007">MSEKNARGLIMTFTGNGKGKTTAALGMALRALGQGMRVIVLQFIKGGREYGELLMEEKLGPNFEIRQMGLGFVRNLSEQQKEQHKQAAIEALGLAAQIIGSDKYRMVILDEVFYGIKYGFFTISDLLELLRSKPYDLHLVLTGRDAPEEIIVLSDLVTEMKEIKHPYKQGIVAQKGVEF</sequence>
<dbReference type="PANTHER" id="PTHR46638">
    <property type="entry name" value="CORRINOID ADENOSYLTRANSFERASE"/>
    <property type="match status" value="1"/>
</dbReference>
<dbReference type="HOGENOM" id="CLU_088595_2_0_9"/>
<dbReference type="SUPFAM" id="SSF52540">
    <property type="entry name" value="P-loop containing nucleoside triphosphate hydrolases"/>
    <property type="match status" value="1"/>
</dbReference>
<evidence type="ECO:0000313" key="2">
    <source>
        <dbReference type="Proteomes" id="UP000002217"/>
    </source>
</evidence>
<name>C8W2R5_DESAS</name>
<dbReference type="CDD" id="cd00561">
    <property type="entry name" value="CobA_ACA"/>
    <property type="match status" value="1"/>
</dbReference>
<accession>C8W2R5</accession>
<dbReference type="NCBIfam" id="NF004637">
    <property type="entry name" value="PRK05986.1"/>
    <property type="match status" value="1"/>
</dbReference>
<keyword evidence="1" id="KW-0808">Transferase</keyword>
<dbReference type="GO" id="GO:0005524">
    <property type="term" value="F:ATP binding"/>
    <property type="evidence" value="ECO:0007669"/>
    <property type="project" value="InterPro"/>
</dbReference>
<protein>
    <submittedName>
        <fullName evidence="1">Cob(I)alamin adenosyltransferase</fullName>
        <ecNumber evidence="1">2.5.1.17</ecNumber>
    </submittedName>
</protein>